<dbReference type="HOGENOM" id="CLU_021594_4_1_9"/>
<dbReference type="PRINTS" id="PR00145">
    <property type="entry name" value="ARGSUCLYASE"/>
</dbReference>
<evidence type="ECO:0000313" key="4">
    <source>
        <dbReference type="EMBL" id="EHQ90489.1"/>
    </source>
</evidence>
<dbReference type="GO" id="GO:0008797">
    <property type="term" value="F:aspartate ammonia-lyase activity"/>
    <property type="evidence" value="ECO:0007669"/>
    <property type="project" value="TreeGrafter"/>
</dbReference>
<name>H5XWI1_9FIRM</name>
<protein>
    <submittedName>
        <fullName evidence="4">Aspartate ammonia-lyase</fullName>
    </submittedName>
</protein>
<dbReference type="GO" id="GO:0006531">
    <property type="term" value="P:aspartate metabolic process"/>
    <property type="evidence" value="ECO:0007669"/>
    <property type="project" value="TreeGrafter"/>
</dbReference>
<dbReference type="InterPro" id="IPR008948">
    <property type="entry name" value="L-Aspartase-like"/>
</dbReference>
<dbReference type="Gene3D" id="1.10.275.10">
    <property type="entry name" value="Fumarase/aspartase (N-terminal domain)"/>
    <property type="match status" value="1"/>
</dbReference>
<dbReference type="PROSITE" id="PS00163">
    <property type="entry name" value="FUMARATE_LYASES"/>
    <property type="match status" value="1"/>
</dbReference>
<dbReference type="RefSeq" id="WP_007784903.1">
    <property type="nucleotide sequence ID" value="NZ_CM001441.1"/>
</dbReference>
<organism evidence="4 5">
    <name type="scientific">Desulfosporosinus youngiae DSM 17734</name>
    <dbReference type="NCBI Taxonomy" id="768710"/>
    <lineage>
        <taxon>Bacteria</taxon>
        <taxon>Bacillati</taxon>
        <taxon>Bacillota</taxon>
        <taxon>Clostridia</taxon>
        <taxon>Eubacteriales</taxon>
        <taxon>Desulfitobacteriaceae</taxon>
        <taxon>Desulfosporosinus</taxon>
    </lineage>
</organism>
<keyword evidence="2 4" id="KW-0456">Lyase</keyword>
<evidence type="ECO:0000256" key="2">
    <source>
        <dbReference type="ARBA" id="ARBA00023239"/>
    </source>
</evidence>
<dbReference type="InterPro" id="IPR000362">
    <property type="entry name" value="Fumarate_lyase_fam"/>
</dbReference>
<dbReference type="eggNOG" id="COG1027">
    <property type="taxonomic scope" value="Bacteria"/>
</dbReference>
<gene>
    <name evidence="4" type="ORF">DesyoDRAFT_3478</name>
</gene>
<keyword evidence="1" id="KW-0028">Amino-acid biosynthesis</keyword>
<keyword evidence="5" id="KW-1185">Reference proteome</keyword>
<dbReference type="GO" id="GO:0008652">
    <property type="term" value="P:amino acid biosynthetic process"/>
    <property type="evidence" value="ECO:0007669"/>
    <property type="project" value="UniProtKB-KW"/>
</dbReference>
<dbReference type="PANTHER" id="PTHR42696">
    <property type="entry name" value="ASPARTATE AMMONIA-LYASE"/>
    <property type="match status" value="1"/>
</dbReference>
<dbReference type="InterPro" id="IPR020557">
    <property type="entry name" value="Fumarate_lyase_CS"/>
</dbReference>
<dbReference type="GO" id="GO:0005829">
    <property type="term" value="C:cytosol"/>
    <property type="evidence" value="ECO:0007669"/>
    <property type="project" value="TreeGrafter"/>
</dbReference>
<proteinExistence type="predicted"/>
<dbReference type="PRINTS" id="PR00149">
    <property type="entry name" value="FUMRATELYASE"/>
</dbReference>
<sequence length="434" mass="47227">MDSEAGKLYGSQTALALENFKLEHRKTNLQLVYALVTVKKAAALTYRKLGVGREGVYEGMVRACDLILQGKADDSFVTEALQGGAGTSAHMNVNEVIANLTLRELGFVEGRYDIVHPLDDVNRGQSTNDVYPTALRIAAIEMLRKLSEACARLQQALQAKENEFDGIVKLGRTELMDAVPITLGQEFGAYAQAVARDRWRLYKVEERLRLVNMGGTAVGSGSNAERKYRFGVIEVLRELTGIGLAQAEYPMDMTQNNDVFVEVSGLLKALAVNLMKIANDLRLMNSGPRGGLGEITLAPLQMGSTIMPGKVNPVLPEMVMQVAMRVMANDGAISAAASHGEFELNPFLPLIADSLLESLGLLLNAAELFRTRCIELIKPNAERCRELLESSWAFAAAYTPALGYDQVSEIIAKSGGDPRRAKEMLDLHKGGPGK</sequence>
<evidence type="ECO:0000259" key="3">
    <source>
        <dbReference type="Pfam" id="PF00206"/>
    </source>
</evidence>
<dbReference type="Gene3D" id="1.20.200.10">
    <property type="entry name" value="Fumarase/aspartase (Central domain)"/>
    <property type="match status" value="1"/>
</dbReference>
<dbReference type="AlphaFoldDB" id="H5XWI1"/>
<dbReference type="Proteomes" id="UP000005104">
    <property type="component" value="Chromosome"/>
</dbReference>
<dbReference type="InterPro" id="IPR051546">
    <property type="entry name" value="Aspartate_Ammonia-Lyase"/>
</dbReference>
<dbReference type="EMBL" id="CM001441">
    <property type="protein sequence ID" value="EHQ90489.1"/>
    <property type="molecule type" value="Genomic_DNA"/>
</dbReference>
<dbReference type="FunFam" id="1.20.200.10:FF:000001">
    <property type="entry name" value="Fumarate hydratase, mitochondrial"/>
    <property type="match status" value="1"/>
</dbReference>
<accession>H5XWI1</accession>
<dbReference type="InterPro" id="IPR022761">
    <property type="entry name" value="Fumarate_lyase_N"/>
</dbReference>
<evidence type="ECO:0000256" key="1">
    <source>
        <dbReference type="ARBA" id="ARBA00022605"/>
    </source>
</evidence>
<dbReference type="SUPFAM" id="SSF48557">
    <property type="entry name" value="L-aspartase-like"/>
    <property type="match status" value="1"/>
</dbReference>
<dbReference type="PANTHER" id="PTHR42696:SF2">
    <property type="entry name" value="ASPARTATE AMMONIA-LYASE"/>
    <property type="match status" value="1"/>
</dbReference>
<dbReference type="NCBIfam" id="NF008909">
    <property type="entry name" value="PRK12273.1"/>
    <property type="match status" value="1"/>
</dbReference>
<dbReference type="STRING" id="768710.DesyoDRAFT_3478"/>
<reference evidence="4 5" key="1">
    <citation type="submission" date="2011-11" db="EMBL/GenBank/DDBJ databases">
        <title>The Noncontiguous Finished genome of Desulfosporosinus youngiae DSM 17734.</title>
        <authorList>
            <consortium name="US DOE Joint Genome Institute (JGI-PGF)"/>
            <person name="Lucas S."/>
            <person name="Han J."/>
            <person name="Lapidus A."/>
            <person name="Cheng J.-F."/>
            <person name="Goodwin L."/>
            <person name="Pitluck S."/>
            <person name="Peters L."/>
            <person name="Ovchinnikova G."/>
            <person name="Lu M."/>
            <person name="Land M.L."/>
            <person name="Hauser L."/>
            <person name="Pester M."/>
            <person name="Spring S."/>
            <person name="Ollivier B."/>
            <person name="Rattei T."/>
            <person name="Klenk H.-P."/>
            <person name="Wagner M."/>
            <person name="Loy A."/>
            <person name="Woyke T.J."/>
        </authorList>
    </citation>
    <scope>NUCLEOTIDE SEQUENCE [LARGE SCALE GENOMIC DNA]</scope>
    <source>
        <strain evidence="4 5">DSM 17734</strain>
    </source>
</reference>
<evidence type="ECO:0000313" key="5">
    <source>
        <dbReference type="Proteomes" id="UP000005104"/>
    </source>
</evidence>
<feature type="domain" description="Fumarate lyase N-terminal" evidence="3">
    <location>
        <begin position="4"/>
        <end position="327"/>
    </location>
</feature>
<dbReference type="Pfam" id="PF00206">
    <property type="entry name" value="Lyase_1"/>
    <property type="match status" value="1"/>
</dbReference>
<dbReference type="InterPro" id="IPR024083">
    <property type="entry name" value="Fumarase/histidase_N"/>
</dbReference>